<dbReference type="PANTHER" id="PTHR46663:SF2">
    <property type="entry name" value="GGDEF DOMAIN-CONTAINING PROTEIN"/>
    <property type="match status" value="1"/>
</dbReference>
<dbReference type="SMART" id="SM00267">
    <property type="entry name" value="GGDEF"/>
    <property type="match status" value="1"/>
</dbReference>
<protein>
    <submittedName>
        <fullName evidence="3">Diguanylate cyclase/phosphodiesterase (GGDEF &amp; EAL domains) with PAS/PAC sensor(S)</fullName>
    </submittedName>
</protein>
<dbReference type="CDD" id="cd01949">
    <property type="entry name" value="GGDEF"/>
    <property type="match status" value="1"/>
</dbReference>
<keyword evidence="1" id="KW-0472">Membrane</keyword>
<feature type="transmembrane region" description="Helical" evidence="1">
    <location>
        <begin position="81"/>
        <end position="103"/>
    </location>
</feature>
<feature type="domain" description="GGDEF" evidence="2">
    <location>
        <begin position="213"/>
        <end position="346"/>
    </location>
</feature>
<dbReference type="InterPro" id="IPR000160">
    <property type="entry name" value="GGDEF_dom"/>
</dbReference>
<feature type="transmembrane region" description="Helical" evidence="1">
    <location>
        <begin position="144"/>
        <end position="162"/>
    </location>
</feature>
<dbReference type="AlphaFoldDB" id="A0A3B0XV54"/>
<dbReference type="PROSITE" id="PS50887">
    <property type="entry name" value="GGDEF"/>
    <property type="match status" value="1"/>
</dbReference>
<dbReference type="SUPFAM" id="SSF55073">
    <property type="entry name" value="Nucleotide cyclase"/>
    <property type="match status" value="1"/>
</dbReference>
<organism evidence="3">
    <name type="scientific">hydrothermal vent metagenome</name>
    <dbReference type="NCBI Taxonomy" id="652676"/>
    <lineage>
        <taxon>unclassified sequences</taxon>
        <taxon>metagenomes</taxon>
        <taxon>ecological metagenomes</taxon>
    </lineage>
</organism>
<dbReference type="Gene3D" id="3.30.70.270">
    <property type="match status" value="1"/>
</dbReference>
<accession>A0A3B0XV54</accession>
<sequence length="359" mass="40635">MTGKLATVDEELSQCIARFIISGVSSACLWVWVYIYDQYLFQAIFDSIYFLISILWLIFVKYRPGNFVIRRGISIISDLGMTSLFMSYTSEMGAALLPLYLWIIVGNGMRFGQKYLLFAIIVGAAGFGLVLLSSEYWLANRSTGLAFMAGIIILPLFYLKLLSRLHALNEQLQYQLIVTQYTATHDGLTGLVNRDEFFWRLDDEIKVAKRYNKGFAVIYLDLDGFKQVNDTYGHQCGDELLIEVACRLSDTFREVDVNARLGGDEFAAMLREVTGADQVEPVIKRLLNELSQPYSMIENKSIVSASIGISLYPENGESTQELINKSDFAMYSAKKSGKNRCVFFSDEKHLAEFSARYNS</sequence>
<evidence type="ECO:0000313" key="3">
    <source>
        <dbReference type="EMBL" id="VAW67052.1"/>
    </source>
</evidence>
<reference evidence="3" key="1">
    <citation type="submission" date="2018-06" db="EMBL/GenBank/DDBJ databases">
        <authorList>
            <person name="Zhirakovskaya E."/>
        </authorList>
    </citation>
    <scope>NUCLEOTIDE SEQUENCE</scope>
</reference>
<name>A0A3B0XV54_9ZZZZ</name>
<dbReference type="Pfam" id="PF00990">
    <property type="entry name" value="GGDEF"/>
    <property type="match status" value="1"/>
</dbReference>
<dbReference type="InterPro" id="IPR029787">
    <property type="entry name" value="Nucleotide_cyclase"/>
</dbReference>
<dbReference type="PANTHER" id="PTHR46663">
    <property type="entry name" value="DIGUANYLATE CYCLASE DGCT-RELATED"/>
    <property type="match status" value="1"/>
</dbReference>
<feature type="transmembrane region" description="Helical" evidence="1">
    <location>
        <begin position="39"/>
        <end position="60"/>
    </location>
</feature>
<evidence type="ECO:0000259" key="2">
    <source>
        <dbReference type="PROSITE" id="PS50887"/>
    </source>
</evidence>
<feature type="transmembrane region" description="Helical" evidence="1">
    <location>
        <begin position="12"/>
        <end position="33"/>
    </location>
</feature>
<keyword evidence="1" id="KW-0812">Transmembrane</keyword>
<dbReference type="FunFam" id="3.30.70.270:FF:000001">
    <property type="entry name" value="Diguanylate cyclase domain protein"/>
    <property type="match status" value="1"/>
</dbReference>
<dbReference type="InterPro" id="IPR043128">
    <property type="entry name" value="Rev_trsase/Diguanyl_cyclase"/>
</dbReference>
<keyword evidence="1" id="KW-1133">Transmembrane helix</keyword>
<dbReference type="NCBIfam" id="TIGR00254">
    <property type="entry name" value="GGDEF"/>
    <property type="match status" value="1"/>
</dbReference>
<evidence type="ECO:0000256" key="1">
    <source>
        <dbReference type="SAM" id="Phobius"/>
    </source>
</evidence>
<gene>
    <name evidence="3" type="ORF">MNBD_GAMMA09-2708</name>
</gene>
<dbReference type="EMBL" id="UOFI01000090">
    <property type="protein sequence ID" value="VAW67052.1"/>
    <property type="molecule type" value="Genomic_DNA"/>
</dbReference>
<dbReference type="InterPro" id="IPR052163">
    <property type="entry name" value="DGC-Regulatory_Protein"/>
</dbReference>
<proteinExistence type="predicted"/>
<feature type="transmembrane region" description="Helical" evidence="1">
    <location>
        <begin position="115"/>
        <end position="132"/>
    </location>
</feature>